<proteinExistence type="predicted"/>
<feature type="region of interest" description="Disordered" evidence="2">
    <location>
        <begin position="21"/>
        <end position="51"/>
    </location>
</feature>
<feature type="compositionally biased region" description="Low complexity" evidence="2">
    <location>
        <begin position="21"/>
        <end position="30"/>
    </location>
</feature>
<dbReference type="EMBL" id="FNGS01000002">
    <property type="protein sequence ID" value="SDL41321.1"/>
    <property type="molecule type" value="Genomic_DNA"/>
</dbReference>
<dbReference type="STRING" id="563176.SAMN04488090_0770"/>
<feature type="compositionally biased region" description="Low complexity" evidence="2">
    <location>
        <begin position="38"/>
        <end position="51"/>
    </location>
</feature>
<evidence type="ECO:0000313" key="3">
    <source>
        <dbReference type="EMBL" id="SDL41321.1"/>
    </source>
</evidence>
<protein>
    <submittedName>
        <fullName evidence="3">Uncharacterized protein</fullName>
    </submittedName>
</protein>
<evidence type="ECO:0000256" key="1">
    <source>
        <dbReference type="SAM" id="Coils"/>
    </source>
</evidence>
<keyword evidence="4" id="KW-1185">Reference proteome</keyword>
<dbReference type="RefSeq" id="WP_093198045.1">
    <property type="nucleotide sequence ID" value="NZ_FNGS01000002.1"/>
</dbReference>
<gene>
    <name evidence="3" type="ORF">SAMN04488090_0770</name>
</gene>
<dbReference type="OrthoDB" id="1160770at2"/>
<reference evidence="3 4" key="1">
    <citation type="submission" date="2016-10" db="EMBL/GenBank/DDBJ databases">
        <authorList>
            <person name="de Groot N.N."/>
        </authorList>
    </citation>
    <scope>NUCLEOTIDE SEQUENCE [LARGE SCALE GENOMIC DNA]</scope>
    <source>
        <strain evidence="3 4">DSM 21668</strain>
    </source>
</reference>
<dbReference type="AlphaFoldDB" id="A0A1G9JUZ6"/>
<name>A0A1G9JUZ6_9BACT</name>
<accession>A0A1G9JUZ6</accession>
<sequence>MSDNKSLGKRILGIFFEEATGDATTPAASPATPPAPGGAPAQAAPTPAGSPDSKFVDHFASVLEKNNLPGQDYFEFRATLKSLGSIGLSEGQQFQAAWASFRALAANTSLEQLKSTAEQYLTILKTDRDAFLKSVDIAVQEKVGSLQNEQKTLEKQAESLTKQIADLQAQIEAGKERLAKINGEIEEQSGKITQNRANYEATFAVFTSQIKEDIDKITQYLRS</sequence>
<organism evidence="3 4">
    <name type="scientific">Siphonobacter aquaeclarae</name>
    <dbReference type="NCBI Taxonomy" id="563176"/>
    <lineage>
        <taxon>Bacteria</taxon>
        <taxon>Pseudomonadati</taxon>
        <taxon>Bacteroidota</taxon>
        <taxon>Cytophagia</taxon>
        <taxon>Cytophagales</taxon>
        <taxon>Cytophagaceae</taxon>
        <taxon>Siphonobacter</taxon>
    </lineage>
</organism>
<dbReference type="Proteomes" id="UP000198901">
    <property type="component" value="Unassembled WGS sequence"/>
</dbReference>
<feature type="coiled-coil region" evidence="1">
    <location>
        <begin position="143"/>
        <end position="184"/>
    </location>
</feature>
<evidence type="ECO:0000313" key="4">
    <source>
        <dbReference type="Proteomes" id="UP000198901"/>
    </source>
</evidence>
<keyword evidence="1" id="KW-0175">Coiled coil</keyword>
<evidence type="ECO:0000256" key="2">
    <source>
        <dbReference type="SAM" id="MobiDB-lite"/>
    </source>
</evidence>